<dbReference type="HOGENOM" id="CLU_116722_4_1_0"/>
<proteinExistence type="predicted"/>
<evidence type="ECO:0000259" key="1">
    <source>
        <dbReference type="Pfam" id="PF07883"/>
    </source>
</evidence>
<dbReference type="InterPro" id="IPR014710">
    <property type="entry name" value="RmlC-like_jellyroll"/>
</dbReference>
<dbReference type="PANTHER" id="PTHR37694:SF1">
    <property type="entry name" value="SLR8022 PROTEIN"/>
    <property type="match status" value="1"/>
</dbReference>
<dbReference type="CDD" id="cd02222">
    <property type="entry name" value="cupin_TM1459-like"/>
    <property type="match status" value="1"/>
</dbReference>
<dbReference type="Proteomes" id="UP000002415">
    <property type="component" value="Chromosome"/>
</dbReference>
<dbReference type="KEGG" id="fno:Fnod_1036"/>
<keyword evidence="3" id="KW-1185">Reference proteome</keyword>
<dbReference type="EMBL" id="CP000771">
    <property type="protein sequence ID" value="ABS60885.1"/>
    <property type="molecule type" value="Genomic_DNA"/>
</dbReference>
<dbReference type="eggNOG" id="COG1917">
    <property type="taxonomic scope" value="Bacteria"/>
</dbReference>
<dbReference type="Pfam" id="PF07883">
    <property type="entry name" value="Cupin_2"/>
    <property type="match status" value="1"/>
</dbReference>
<dbReference type="AlphaFoldDB" id="A7HLV2"/>
<dbReference type="Gene3D" id="2.60.120.10">
    <property type="entry name" value="Jelly Rolls"/>
    <property type="match status" value="1"/>
</dbReference>
<feature type="domain" description="Cupin type-2" evidence="1">
    <location>
        <begin position="30"/>
        <end position="97"/>
    </location>
</feature>
<accession>A7HLV2</accession>
<name>A7HLV2_FERNB</name>
<organism evidence="2 3">
    <name type="scientific">Fervidobacterium nodosum (strain ATCC 35602 / DSM 5306 / Rt17-B1)</name>
    <dbReference type="NCBI Taxonomy" id="381764"/>
    <lineage>
        <taxon>Bacteria</taxon>
        <taxon>Thermotogati</taxon>
        <taxon>Thermotogota</taxon>
        <taxon>Thermotogae</taxon>
        <taxon>Thermotogales</taxon>
        <taxon>Fervidobacteriaceae</taxon>
        <taxon>Fervidobacterium</taxon>
    </lineage>
</organism>
<reference evidence="2 3" key="1">
    <citation type="submission" date="2007-07" db="EMBL/GenBank/DDBJ databases">
        <title>Complete sequence of Fervidobacterium nodosum Rt17-B1.</title>
        <authorList>
            <consortium name="US DOE Joint Genome Institute"/>
            <person name="Copeland A."/>
            <person name="Lucas S."/>
            <person name="Lapidus A."/>
            <person name="Barry K."/>
            <person name="Glavina del Rio T."/>
            <person name="Dalin E."/>
            <person name="Tice H."/>
            <person name="Pitluck S."/>
            <person name="Saunders E."/>
            <person name="Brettin T."/>
            <person name="Bruce D."/>
            <person name="Detter J.C."/>
            <person name="Han C."/>
            <person name="Schmutz J."/>
            <person name="Larimer F."/>
            <person name="Land M."/>
            <person name="Hauser L."/>
            <person name="Kyrpides N."/>
            <person name="Mikhailova N."/>
            <person name="Nelson K."/>
            <person name="Gogarten J.P."/>
            <person name="Noll K."/>
            <person name="Richardson P."/>
        </authorList>
    </citation>
    <scope>NUCLEOTIDE SEQUENCE [LARGE SCALE GENOMIC DNA]</scope>
    <source>
        <strain evidence="3">ATCC 35602 / DSM 5306 / Rt17-B1</strain>
    </source>
</reference>
<dbReference type="InterPro" id="IPR011051">
    <property type="entry name" value="RmlC_Cupin_sf"/>
</dbReference>
<dbReference type="STRING" id="381764.Fnod_1036"/>
<gene>
    <name evidence="2" type="ordered locus">Fnod_1036</name>
</gene>
<evidence type="ECO:0000313" key="2">
    <source>
        <dbReference type="EMBL" id="ABS60885.1"/>
    </source>
</evidence>
<dbReference type="SUPFAM" id="SSF51182">
    <property type="entry name" value="RmlC-like cupins"/>
    <property type="match status" value="1"/>
</dbReference>
<dbReference type="PANTHER" id="PTHR37694">
    <property type="entry name" value="SLR8022 PROTEIN"/>
    <property type="match status" value="1"/>
</dbReference>
<evidence type="ECO:0000313" key="3">
    <source>
        <dbReference type="Proteomes" id="UP000002415"/>
    </source>
</evidence>
<reference evidence="2 3" key="2">
    <citation type="journal article" date="2009" name="Proc. Natl. Acad. Sci. U.S.A.">
        <title>On the chimeric nature, thermophilic origin, and phylogenetic placement of the Thermotogales.</title>
        <authorList>
            <person name="Zhaxybayeva O."/>
            <person name="Swithers K.S."/>
            <person name="Lapierre P."/>
            <person name="Fournier G.P."/>
            <person name="Bickhart D.M."/>
            <person name="DeBoy R.T."/>
            <person name="Nelson K.E."/>
            <person name="Nesbo C.L."/>
            <person name="Doolittle W.F."/>
            <person name="Gogarten J.P."/>
            <person name="Noll K.M."/>
        </authorList>
    </citation>
    <scope>NUCLEOTIDE SEQUENCE [LARGE SCALE GENOMIC DNA]</scope>
    <source>
        <strain evidence="3">ATCC 35602 / DSM 5306 / Rt17-B1</strain>
    </source>
</reference>
<protein>
    <submittedName>
        <fullName evidence="2">Cupin 2 conserved barrel domain protein</fullName>
    </submittedName>
</protein>
<sequence length="104" mass="11715">MQPQEINGGQILKRVLIGPRDGAPNFVMRLFTLKPGAATPYHTHPWEHEVFIVEGEIDVIRKDGKQRVTKGSYVFVEPNEEHQFQNNGNTEASFICVIPKEGGE</sequence>
<dbReference type="InterPro" id="IPR013096">
    <property type="entry name" value="Cupin_2"/>
</dbReference>